<gene>
    <name evidence="1" type="ORF">DARMORV10_C03P08660.1</name>
</gene>
<name>A0A816HXR2_BRANA</name>
<reference evidence="1" key="1">
    <citation type="submission" date="2021-01" db="EMBL/GenBank/DDBJ databases">
        <authorList>
            <consortium name="Genoscope - CEA"/>
            <person name="William W."/>
        </authorList>
    </citation>
    <scope>NUCLEOTIDE SEQUENCE</scope>
</reference>
<proteinExistence type="predicted"/>
<dbReference type="AlphaFoldDB" id="A0A816HXR2"/>
<evidence type="ECO:0000313" key="1">
    <source>
        <dbReference type="EMBL" id="CAF1697562.1"/>
    </source>
</evidence>
<sequence>MDKQPQRLIENFNFTGLLDKSQENLQSVELLNLHFPIFICQSDLYNLYI</sequence>
<dbReference type="EMBL" id="HG994367">
    <property type="protein sequence ID" value="CAF1697562.1"/>
    <property type="molecule type" value="Genomic_DNA"/>
</dbReference>
<organism evidence="1">
    <name type="scientific">Brassica napus</name>
    <name type="common">Rape</name>
    <dbReference type="NCBI Taxonomy" id="3708"/>
    <lineage>
        <taxon>Eukaryota</taxon>
        <taxon>Viridiplantae</taxon>
        <taxon>Streptophyta</taxon>
        <taxon>Embryophyta</taxon>
        <taxon>Tracheophyta</taxon>
        <taxon>Spermatophyta</taxon>
        <taxon>Magnoliopsida</taxon>
        <taxon>eudicotyledons</taxon>
        <taxon>Gunneridae</taxon>
        <taxon>Pentapetalae</taxon>
        <taxon>rosids</taxon>
        <taxon>malvids</taxon>
        <taxon>Brassicales</taxon>
        <taxon>Brassicaceae</taxon>
        <taxon>Brassiceae</taxon>
        <taxon>Brassica</taxon>
    </lineage>
</organism>
<accession>A0A816HXR2</accession>
<dbReference type="Proteomes" id="UP001295469">
    <property type="component" value="Chromosome C03"/>
</dbReference>
<protein>
    <submittedName>
        <fullName evidence="1">(rape) hypothetical protein</fullName>
    </submittedName>
</protein>